<evidence type="ECO:0000313" key="10">
    <source>
        <dbReference type="Proteomes" id="UP000011777"/>
    </source>
</evidence>
<gene>
    <name evidence="9" type="ORF">G210_5695</name>
</gene>
<reference evidence="9 10" key="1">
    <citation type="submission" date="2013-02" db="EMBL/GenBank/DDBJ databases">
        <title>Genome sequence of Candida maltosa Xu316, a potential industrial strain for xylitol and ethanol production.</title>
        <authorList>
            <person name="Yu J."/>
            <person name="Wang Q."/>
            <person name="Geng X."/>
            <person name="Bao W."/>
            <person name="He P."/>
            <person name="Cai J."/>
        </authorList>
    </citation>
    <scope>NUCLEOTIDE SEQUENCE [LARGE SCALE GENOMIC DNA]</scope>
    <source>
        <strain evidence="10">Xu316</strain>
    </source>
</reference>
<dbReference type="OMA" id="PMWYNTP"/>
<protein>
    <submittedName>
        <fullName evidence="9">Uncharacterized protein</fullName>
    </submittedName>
</protein>
<keyword evidence="6" id="KW-0472">Membrane</keyword>
<keyword evidence="5" id="KW-0496">Mitochondrion</keyword>
<dbReference type="InterPro" id="IPR050931">
    <property type="entry name" value="Mito_Protein_Transport_Metaxin"/>
</dbReference>
<dbReference type="STRING" id="1245528.M3IWA9"/>
<dbReference type="GO" id="GO:0007005">
    <property type="term" value="P:mitochondrion organization"/>
    <property type="evidence" value="ECO:0007669"/>
    <property type="project" value="TreeGrafter"/>
</dbReference>
<feature type="domain" description="Mitochondrial outer membrane transport complex Sam37/metaxin N-terminal" evidence="7">
    <location>
        <begin position="2"/>
        <end position="59"/>
    </location>
</feature>
<dbReference type="InterPro" id="IPR019564">
    <property type="entry name" value="Sam37/metaxin_N"/>
</dbReference>
<dbReference type="OrthoDB" id="5835136at2759"/>
<dbReference type="Pfam" id="PF11801">
    <property type="entry name" value="Tom37_C"/>
    <property type="match status" value="1"/>
</dbReference>
<dbReference type="EMBL" id="AOGT01000068">
    <property type="protein sequence ID" value="EMG50946.1"/>
    <property type="molecule type" value="Genomic_DNA"/>
</dbReference>
<proteinExistence type="predicted"/>
<organism evidence="9 10">
    <name type="scientific">Candida maltosa (strain Xu316)</name>
    <name type="common">Yeast</name>
    <dbReference type="NCBI Taxonomy" id="1245528"/>
    <lineage>
        <taxon>Eukaryota</taxon>
        <taxon>Fungi</taxon>
        <taxon>Dikarya</taxon>
        <taxon>Ascomycota</taxon>
        <taxon>Saccharomycotina</taxon>
        <taxon>Pichiomycetes</taxon>
        <taxon>Debaryomycetaceae</taxon>
        <taxon>Candida/Lodderomyces clade</taxon>
        <taxon>Candida</taxon>
    </lineage>
</organism>
<dbReference type="Proteomes" id="UP000011777">
    <property type="component" value="Unassembled WGS sequence"/>
</dbReference>
<sequence length="261" mass="30515">MSNTEKLFNQCLINLLDTKIKYINQYNLYLNTQNYERYTRKLFSSYLPFPMMYNQPLKYYKQAQEQVKLLGLGKSSGGFFNLMTNEQQEEEVAQTEIFNDEISDDEDEDGKVAAISSLHEKQLLKKSKTKQVLQESKNSMRCLILINNYINEIVKLYKERNPDSGKEFGFIFGDNSVPSSSEVLFYAYIYCLTNDVLPDRFIYNYLHQKRGTIVEFIDNVTNDFNDTIDEESIRDPIDDEIPNLINEVKIWANWAISNAAQ</sequence>
<evidence type="ECO:0000256" key="3">
    <source>
        <dbReference type="ARBA" id="ARBA00022787"/>
    </source>
</evidence>
<keyword evidence="3" id="KW-1000">Mitochondrion outer membrane</keyword>
<evidence type="ECO:0000256" key="6">
    <source>
        <dbReference type="ARBA" id="ARBA00023136"/>
    </source>
</evidence>
<accession>M3IWA9</accession>
<name>M3IWA9_CANMX</name>
<keyword evidence="2" id="KW-0813">Transport</keyword>
<evidence type="ECO:0000256" key="4">
    <source>
        <dbReference type="ARBA" id="ARBA00022927"/>
    </source>
</evidence>
<dbReference type="Pfam" id="PF10568">
    <property type="entry name" value="Tom37"/>
    <property type="match status" value="1"/>
</dbReference>
<evidence type="ECO:0000259" key="8">
    <source>
        <dbReference type="Pfam" id="PF11801"/>
    </source>
</evidence>
<dbReference type="InterPro" id="IPR031317">
    <property type="entry name" value="Tom37_C"/>
</dbReference>
<evidence type="ECO:0000259" key="7">
    <source>
        <dbReference type="Pfam" id="PF10568"/>
    </source>
</evidence>
<comment type="caution">
    <text evidence="9">The sequence shown here is derived from an EMBL/GenBank/DDBJ whole genome shotgun (WGS) entry which is preliminary data.</text>
</comment>
<dbReference type="GO" id="GO:0015031">
    <property type="term" value="P:protein transport"/>
    <property type="evidence" value="ECO:0007669"/>
    <property type="project" value="UniProtKB-KW"/>
</dbReference>
<evidence type="ECO:0000256" key="5">
    <source>
        <dbReference type="ARBA" id="ARBA00023128"/>
    </source>
</evidence>
<dbReference type="eggNOG" id="KOG3028">
    <property type="taxonomic scope" value="Eukaryota"/>
</dbReference>
<evidence type="ECO:0000256" key="1">
    <source>
        <dbReference type="ARBA" id="ARBA00004294"/>
    </source>
</evidence>
<dbReference type="HOGENOM" id="CLU_078884_0_0_1"/>
<dbReference type="GO" id="GO:0001401">
    <property type="term" value="C:SAM complex"/>
    <property type="evidence" value="ECO:0007669"/>
    <property type="project" value="InterPro"/>
</dbReference>
<evidence type="ECO:0000256" key="2">
    <source>
        <dbReference type="ARBA" id="ARBA00022448"/>
    </source>
</evidence>
<keyword evidence="10" id="KW-1185">Reference proteome</keyword>
<keyword evidence="4" id="KW-0653">Protein transport</keyword>
<dbReference type="PANTHER" id="PTHR12289:SF41">
    <property type="entry name" value="FAILED AXON CONNECTIONS-RELATED"/>
    <property type="match status" value="1"/>
</dbReference>
<dbReference type="PANTHER" id="PTHR12289">
    <property type="entry name" value="METAXIN RELATED"/>
    <property type="match status" value="1"/>
</dbReference>
<dbReference type="AlphaFoldDB" id="M3IWA9"/>
<comment type="subcellular location">
    <subcellularLocation>
        <location evidence="1">Mitochondrion outer membrane</location>
    </subcellularLocation>
</comment>
<evidence type="ECO:0000313" key="9">
    <source>
        <dbReference type="EMBL" id="EMG50946.1"/>
    </source>
</evidence>
<feature type="domain" description="Tom37 C-terminal" evidence="8">
    <location>
        <begin position="121"/>
        <end position="247"/>
    </location>
</feature>